<keyword evidence="4 8" id="KW-0479">Metal-binding</keyword>
<protein>
    <submittedName>
        <fullName evidence="9">Cytochrome P450 11B2, mitochondrial</fullName>
    </submittedName>
</protein>
<keyword evidence="6 8" id="KW-0408">Iron</keyword>
<keyword evidence="3 8" id="KW-0349">Heme</keyword>
<dbReference type="GO" id="GO:0047783">
    <property type="term" value="F:corticosterone 18-monooxygenase activity"/>
    <property type="evidence" value="ECO:0007669"/>
    <property type="project" value="TreeGrafter"/>
</dbReference>
<evidence type="ECO:0000256" key="5">
    <source>
        <dbReference type="ARBA" id="ARBA00023002"/>
    </source>
</evidence>
<keyword evidence="7" id="KW-0503">Monooxygenase</keyword>
<dbReference type="GO" id="GO:0004507">
    <property type="term" value="F:steroid 11-beta-monooxygenase activity"/>
    <property type="evidence" value="ECO:0007669"/>
    <property type="project" value="TreeGrafter"/>
</dbReference>
<evidence type="ECO:0000256" key="2">
    <source>
        <dbReference type="ARBA" id="ARBA00010617"/>
    </source>
</evidence>
<reference evidence="9 10" key="1">
    <citation type="journal article" date="2019" name="PLoS Biol.">
        <title>Sex chromosomes control vertical transmission of feminizing Wolbachia symbionts in an isopod.</title>
        <authorList>
            <person name="Becking T."/>
            <person name="Chebbi M.A."/>
            <person name="Giraud I."/>
            <person name="Moumen B."/>
            <person name="Laverre T."/>
            <person name="Caubet Y."/>
            <person name="Peccoud J."/>
            <person name="Gilbert C."/>
            <person name="Cordaux R."/>
        </authorList>
    </citation>
    <scope>NUCLEOTIDE SEQUENCE [LARGE SCALE GENOMIC DNA]</scope>
    <source>
        <strain evidence="9">ANa2</strain>
        <tissue evidence="9">Whole body excluding digestive tract and cuticle</tissue>
    </source>
</reference>
<proteinExistence type="inferred from homology"/>
<dbReference type="Gene3D" id="1.10.630.10">
    <property type="entry name" value="Cytochrome P450"/>
    <property type="match status" value="1"/>
</dbReference>
<dbReference type="GO" id="GO:0020037">
    <property type="term" value="F:heme binding"/>
    <property type="evidence" value="ECO:0007669"/>
    <property type="project" value="InterPro"/>
</dbReference>
<comment type="cofactor">
    <cofactor evidence="1 8">
        <name>heme</name>
        <dbReference type="ChEBI" id="CHEBI:30413"/>
    </cofactor>
</comment>
<dbReference type="GO" id="GO:0032342">
    <property type="term" value="P:aldosterone biosynthetic process"/>
    <property type="evidence" value="ECO:0007669"/>
    <property type="project" value="TreeGrafter"/>
</dbReference>
<dbReference type="GO" id="GO:0005506">
    <property type="term" value="F:iron ion binding"/>
    <property type="evidence" value="ECO:0007669"/>
    <property type="project" value="InterPro"/>
</dbReference>
<dbReference type="EMBL" id="SEYY01001379">
    <property type="protein sequence ID" value="KAB7505332.1"/>
    <property type="molecule type" value="Genomic_DNA"/>
</dbReference>
<comment type="similarity">
    <text evidence="2">Belongs to the cytochrome P450 family.</text>
</comment>
<evidence type="ECO:0000256" key="6">
    <source>
        <dbReference type="ARBA" id="ARBA00023004"/>
    </source>
</evidence>
<keyword evidence="10" id="KW-1185">Reference proteome</keyword>
<organism evidence="9 10">
    <name type="scientific">Armadillidium nasatum</name>
    <dbReference type="NCBI Taxonomy" id="96803"/>
    <lineage>
        <taxon>Eukaryota</taxon>
        <taxon>Metazoa</taxon>
        <taxon>Ecdysozoa</taxon>
        <taxon>Arthropoda</taxon>
        <taxon>Crustacea</taxon>
        <taxon>Multicrustacea</taxon>
        <taxon>Malacostraca</taxon>
        <taxon>Eumalacostraca</taxon>
        <taxon>Peracarida</taxon>
        <taxon>Isopoda</taxon>
        <taxon>Oniscidea</taxon>
        <taxon>Crinocheta</taxon>
        <taxon>Armadillidiidae</taxon>
        <taxon>Armadillidium</taxon>
    </lineage>
</organism>
<keyword evidence="5" id="KW-0560">Oxidoreductase</keyword>
<dbReference type="InterPro" id="IPR050479">
    <property type="entry name" value="CYP11_CYP27_families"/>
</dbReference>
<dbReference type="InterPro" id="IPR001128">
    <property type="entry name" value="Cyt_P450"/>
</dbReference>
<dbReference type="Proteomes" id="UP000326759">
    <property type="component" value="Unassembled WGS sequence"/>
</dbReference>
<dbReference type="GO" id="GO:0034650">
    <property type="term" value="P:cortisol metabolic process"/>
    <property type="evidence" value="ECO:0007669"/>
    <property type="project" value="TreeGrafter"/>
</dbReference>
<evidence type="ECO:0000256" key="4">
    <source>
        <dbReference type="ARBA" id="ARBA00022723"/>
    </source>
</evidence>
<evidence type="ECO:0000256" key="3">
    <source>
        <dbReference type="ARBA" id="ARBA00022617"/>
    </source>
</evidence>
<evidence type="ECO:0000256" key="8">
    <source>
        <dbReference type="PIRSR" id="PIRSR602401-1"/>
    </source>
</evidence>
<accession>A0A5N5TFL1</accession>
<evidence type="ECO:0000313" key="9">
    <source>
        <dbReference type="EMBL" id="KAB7505332.1"/>
    </source>
</evidence>
<sequence>MYPITAFINRILTSDAEMCGYHIPAGTFVMASMYTMGRNPAYFPYPDSFMPERWQHRKKSPEGEILIGNRRAFSPFALGGRSCPGKNVALLDLKILVFEALKAYEWTTEEVGMVFNLVTMPSKKVDLILKPLTKTE</sequence>
<dbReference type="PANTHER" id="PTHR24279">
    <property type="entry name" value="CYTOCHROME P450"/>
    <property type="match status" value="1"/>
</dbReference>
<evidence type="ECO:0000256" key="7">
    <source>
        <dbReference type="ARBA" id="ARBA00023033"/>
    </source>
</evidence>
<dbReference type="GO" id="GO:0008203">
    <property type="term" value="P:cholesterol metabolic process"/>
    <property type="evidence" value="ECO:0007669"/>
    <property type="project" value="TreeGrafter"/>
</dbReference>
<dbReference type="AlphaFoldDB" id="A0A5N5TFL1"/>
<dbReference type="GO" id="GO:0005743">
    <property type="term" value="C:mitochondrial inner membrane"/>
    <property type="evidence" value="ECO:0007669"/>
    <property type="project" value="TreeGrafter"/>
</dbReference>
<dbReference type="SUPFAM" id="SSF48264">
    <property type="entry name" value="Cytochrome P450"/>
    <property type="match status" value="1"/>
</dbReference>
<comment type="caution">
    <text evidence="9">The sequence shown here is derived from an EMBL/GenBank/DDBJ whole genome shotgun (WGS) entry which is preliminary data.</text>
</comment>
<dbReference type="Pfam" id="PF00067">
    <property type="entry name" value="p450"/>
    <property type="match status" value="1"/>
</dbReference>
<evidence type="ECO:0000313" key="10">
    <source>
        <dbReference type="Proteomes" id="UP000326759"/>
    </source>
</evidence>
<gene>
    <name evidence="9" type="ORF">Anas_11818</name>
</gene>
<dbReference type="InterPro" id="IPR002401">
    <property type="entry name" value="Cyt_P450_E_grp-I"/>
</dbReference>
<dbReference type="PRINTS" id="PR00463">
    <property type="entry name" value="EP450I"/>
</dbReference>
<evidence type="ECO:0000256" key="1">
    <source>
        <dbReference type="ARBA" id="ARBA00001971"/>
    </source>
</evidence>
<dbReference type="GO" id="GO:0006704">
    <property type="term" value="P:glucocorticoid biosynthetic process"/>
    <property type="evidence" value="ECO:0007669"/>
    <property type="project" value="TreeGrafter"/>
</dbReference>
<feature type="binding site" description="axial binding residue" evidence="8">
    <location>
        <position position="83"/>
    </location>
    <ligand>
        <name>heme</name>
        <dbReference type="ChEBI" id="CHEBI:30413"/>
    </ligand>
    <ligandPart>
        <name>Fe</name>
        <dbReference type="ChEBI" id="CHEBI:18248"/>
    </ligandPart>
</feature>
<dbReference type="GO" id="GO:0071375">
    <property type="term" value="P:cellular response to peptide hormone stimulus"/>
    <property type="evidence" value="ECO:0007669"/>
    <property type="project" value="TreeGrafter"/>
</dbReference>
<name>A0A5N5TFL1_9CRUS</name>
<dbReference type="OrthoDB" id="1470350at2759"/>
<dbReference type="PANTHER" id="PTHR24279:SF116">
    <property type="entry name" value="STEROID 11BETA-MONOOXYGENASE"/>
    <property type="match status" value="1"/>
</dbReference>
<dbReference type="InterPro" id="IPR036396">
    <property type="entry name" value="Cyt_P450_sf"/>
</dbReference>